<sequence>MRKQLHEIQDTDRYILDKMTSPEKLLFQVKMILSPVLKENVQLQEKAHQFIRWSAREELREKLDTIHTLLMKDASFREKISSIFK</sequence>
<dbReference type="AlphaFoldDB" id="A0A7K1U3N2"/>
<dbReference type="RefSeq" id="WP_157306393.1">
    <property type="nucleotide sequence ID" value="NZ_WRXN01000004.1"/>
</dbReference>
<comment type="caution">
    <text evidence="1">The sequence shown here is derived from an EMBL/GenBank/DDBJ whole genome shotgun (WGS) entry which is preliminary data.</text>
</comment>
<evidence type="ECO:0000313" key="2">
    <source>
        <dbReference type="Proteomes" id="UP000461730"/>
    </source>
</evidence>
<name>A0A7K1U3N2_9BACT</name>
<evidence type="ECO:0000313" key="1">
    <source>
        <dbReference type="EMBL" id="MVT08977.1"/>
    </source>
</evidence>
<dbReference type="Proteomes" id="UP000461730">
    <property type="component" value="Unassembled WGS sequence"/>
</dbReference>
<dbReference type="EMBL" id="WRXN01000004">
    <property type="protein sequence ID" value="MVT08977.1"/>
    <property type="molecule type" value="Genomic_DNA"/>
</dbReference>
<proteinExistence type="predicted"/>
<organism evidence="1 2">
    <name type="scientific">Chitinophaga tropicalis</name>
    <dbReference type="NCBI Taxonomy" id="2683588"/>
    <lineage>
        <taxon>Bacteria</taxon>
        <taxon>Pseudomonadati</taxon>
        <taxon>Bacteroidota</taxon>
        <taxon>Chitinophagia</taxon>
        <taxon>Chitinophagales</taxon>
        <taxon>Chitinophagaceae</taxon>
        <taxon>Chitinophaga</taxon>
    </lineage>
</organism>
<gene>
    <name evidence="1" type="ORF">GO493_11955</name>
</gene>
<keyword evidence="2" id="KW-1185">Reference proteome</keyword>
<protein>
    <submittedName>
        <fullName evidence="1">Uncharacterized protein</fullName>
    </submittedName>
</protein>
<accession>A0A7K1U3N2</accession>
<reference evidence="1 2" key="1">
    <citation type="submission" date="2019-12" db="EMBL/GenBank/DDBJ databases">
        <title>Chitinophaga sp. strain ysch24 (GDMCC 1.1355), whole genome shotgun sequence.</title>
        <authorList>
            <person name="Zhang X."/>
        </authorList>
    </citation>
    <scope>NUCLEOTIDE SEQUENCE [LARGE SCALE GENOMIC DNA]</scope>
    <source>
        <strain evidence="2">ysch24</strain>
    </source>
</reference>